<sequence length="283" mass="29403">MAAPTVTTDEATSVEATIATLNGTLDGDGGEACECGFEWGKDVPYGNTTPSESKTAGQTFSQPITGLQPKTTYRFRAFATNSAGTSYGTIRTFTTPARLPTTTINPATGTSALNGTLDDDGGEACDCGFEWGETEAYGNTTPAQSRRTGQSVLQTIGELLPDTTYHFRAFATNSRGTDYGADRSFSTPAALPTATTDPATELGAIEANLNGTLDGDGGEACDCGFELGLDTGYGTITATESKTTDQTFSQVIGGLVPNTTYHFRAFATNSSGTGYGADRTFTT</sequence>
<dbReference type="InterPro" id="IPR003961">
    <property type="entry name" value="FN3_dom"/>
</dbReference>
<protein>
    <recommendedName>
        <fullName evidence="2">Fibronectin type-III domain-containing protein</fullName>
    </recommendedName>
</protein>
<feature type="domain" description="Fibronectin type-III" evidence="2">
    <location>
        <begin position="1"/>
        <end position="98"/>
    </location>
</feature>
<reference evidence="3" key="1">
    <citation type="journal article" date="2014" name="Front. Microbiol.">
        <title>High frequency of phylogenetically diverse reductive dehalogenase-homologous genes in deep subseafloor sedimentary metagenomes.</title>
        <authorList>
            <person name="Kawai M."/>
            <person name="Futagami T."/>
            <person name="Toyoda A."/>
            <person name="Takaki Y."/>
            <person name="Nishi S."/>
            <person name="Hori S."/>
            <person name="Arai W."/>
            <person name="Tsubouchi T."/>
            <person name="Morono Y."/>
            <person name="Uchiyama I."/>
            <person name="Ito T."/>
            <person name="Fujiyama A."/>
            <person name="Inagaki F."/>
            <person name="Takami H."/>
        </authorList>
    </citation>
    <scope>NUCLEOTIDE SEQUENCE</scope>
    <source>
        <strain evidence="3">Expedition CK06-06</strain>
    </source>
</reference>
<comment type="caution">
    <text evidence="3">The sequence shown here is derived from an EMBL/GenBank/DDBJ whole genome shotgun (WGS) entry which is preliminary data.</text>
</comment>
<gene>
    <name evidence="3" type="ORF">S12H4_06145</name>
</gene>
<dbReference type="SMART" id="SM00060">
    <property type="entry name" value="FN3"/>
    <property type="match status" value="3"/>
</dbReference>
<dbReference type="AlphaFoldDB" id="X1SIW2"/>
<evidence type="ECO:0000256" key="1">
    <source>
        <dbReference type="SAM" id="MobiDB-lite"/>
    </source>
</evidence>
<dbReference type="InterPro" id="IPR013783">
    <property type="entry name" value="Ig-like_fold"/>
</dbReference>
<feature type="non-terminal residue" evidence="3">
    <location>
        <position position="283"/>
    </location>
</feature>
<dbReference type="Gene3D" id="2.60.40.10">
    <property type="entry name" value="Immunoglobulins"/>
    <property type="match status" value="2"/>
</dbReference>
<proteinExistence type="predicted"/>
<dbReference type="PROSITE" id="PS50853">
    <property type="entry name" value="FN3"/>
    <property type="match status" value="1"/>
</dbReference>
<evidence type="ECO:0000313" key="3">
    <source>
        <dbReference type="EMBL" id="GAI67714.1"/>
    </source>
</evidence>
<dbReference type="SUPFAM" id="SSF49265">
    <property type="entry name" value="Fibronectin type III"/>
    <property type="match status" value="2"/>
</dbReference>
<name>X1SIW2_9ZZZZ</name>
<dbReference type="EMBL" id="BARW01002118">
    <property type="protein sequence ID" value="GAI67714.1"/>
    <property type="molecule type" value="Genomic_DNA"/>
</dbReference>
<dbReference type="InterPro" id="IPR036116">
    <property type="entry name" value="FN3_sf"/>
</dbReference>
<dbReference type="CDD" id="cd00063">
    <property type="entry name" value="FN3"/>
    <property type="match status" value="1"/>
</dbReference>
<accession>X1SIW2</accession>
<feature type="region of interest" description="Disordered" evidence="1">
    <location>
        <begin position="46"/>
        <end position="65"/>
    </location>
</feature>
<evidence type="ECO:0000259" key="2">
    <source>
        <dbReference type="PROSITE" id="PS50853"/>
    </source>
</evidence>
<organism evidence="3">
    <name type="scientific">marine sediment metagenome</name>
    <dbReference type="NCBI Taxonomy" id="412755"/>
    <lineage>
        <taxon>unclassified sequences</taxon>
        <taxon>metagenomes</taxon>
        <taxon>ecological metagenomes</taxon>
    </lineage>
</organism>